<keyword evidence="2 4" id="KW-0238">DNA-binding</keyword>
<dbReference type="EMBL" id="FOVE01000017">
    <property type="protein sequence ID" value="SFN78294.1"/>
    <property type="molecule type" value="Genomic_DNA"/>
</dbReference>
<dbReference type="Pfam" id="PF16925">
    <property type="entry name" value="TetR_C_13"/>
    <property type="match status" value="1"/>
</dbReference>
<dbReference type="InterPro" id="IPR009057">
    <property type="entry name" value="Homeodomain-like_sf"/>
</dbReference>
<feature type="DNA-binding region" description="H-T-H motif" evidence="4">
    <location>
        <begin position="46"/>
        <end position="65"/>
    </location>
</feature>
<gene>
    <name evidence="6" type="ORF">SAMN05660284_02247</name>
</gene>
<evidence type="ECO:0000313" key="6">
    <source>
        <dbReference type="EMBL" id="SFN78294.1"/>
    </source>
</evidence>
<evidence type="ECO:0000256" key="4">
    <source>
        <dbReference type="PROSITE-ProRule" id="PRU00335"/>
    </source>
</evidence>
<dbReference type="Gene3D" id="1.10.357.10">
    <property type="entry name" value="Tetracycline Repressor, domain 2"/>
    <property type="match status" value="1"/>
</dbReference>
<accession>A0A1I5BU84</accession>
<keyword evidence="7" id="KW-1185">Reference proteome</keyword>
<dbReference type="Proteomes" id="UP000242869">
    <property type="component" value="Unassembled WGS sequence"/>
</dbReference>
<keyword evidence="1" id="KW-0805">Transcription regulation</keyword>
<feature type="domain" description="HTH tetR-type" evidence="5">
    <location>
        <begin position="23"/>
        <end position="83"/>
    </location>
</feature>
<protein>
    <submittedName>
        <fullName evidence="6">Transcriptional regulator, TetR family</fullName>
    </submittedName>
</protein>
<evidence type="ECO:0000256" key="3">
    <source>
        <dbReference type="ARBA" id="ARBA00023163"/>
    </source>
</evidence>
<evidence type="ECO:0000256" key="1">
    <source>
        <dbReference type="ARBA" id="ARBA00023015"/>
    </source>
</evidence>
<name>A0A1I5BU84_9NEIS</name>
<dbReference type="InterPro" id="IPR036271">
    <property type="entry name" value="Tet_transcr_reg_TetR-rel_C_sf"/>
</dbReference>
<dbReference type="GO" id="GO:0003677">
    <property type="term" value="F:DNA binding"/>
    <property type="evidence" value="ECO:0007669"/>
    <property type="project" value="UniProtKB-UniRule"/>
</dbReference>
<dbReference type="PANTHER" id="PTHR47506">
    <property type="entry name" value="TRANSCRIPTIONAL REGULATORY PROTEIN"/>
    <property type="match status" value="1"/>
</dbReference>
<sequence>MNPNPELPRRPRGRPARSGLEYADTRALLIRCGVEILTQQGISATVIDDVLKQVKVPKGSFYHYFESKDAFVTAAIEAYAGYFARKLTKHFCNASLSPLARLKAFVDEARDGVERHDFARGCLVGNLGQEVSCISPAMRIRLEEIFADWEQRLADCLREAVAARELAAEADCSLLAHAFWIGWEGAVLRARLSRTTKPMRIFLDLFLQALPKA</sequence>
<evidence type="ECO:0000256" key="2">
    <source>
        <dbReference type="ARBA" id="ARBA00023125"/>
    </source>
</evidence>
<dbReference type="AlphaFoldDB" id="A0A1I5BU84"/>
<reference evidence="7" key="1">
    <citation type="submission" date="2016-10" db="EMBL/GenBank/DDBJ databases">
        <authorList>
            <person name="Varghese N."/>
            <person name="Submissions S."/>
        </authorList>
    </citation>
    <scope>NUCLEOTIDE SEQUENCE [LARGE SCALE GENOMIC DNA]</scope>
    <source>
        <strain evidence="7">DSM 6150</strain>
    </source>
</reference>
<dbReference type="STRING" id="83765.SAMN05660284_02247"/>
<dbReference type="PANTHER" id="PTHR47506:SF6">
    <property type="entry name" value="HTH-TYPE TRANSCRIPTIONAL REPRESSOR NEMR"/>
    <property type="match status" value="1"/>
</dbReference>
<organism evidence="6 7">
    <name type="scientific">Formivibrio citricus</name>
    <dbReference type="NCBI Taxonomy" id="83765"/>
    <lineage>
        <taxon>Bacteria</taxon>
        <taxon>Pseudomonadati</taxon>
        <taxon>Pseudomonadota</taxon>
        <taxon>Betaproteobacteria</taxon>
        <taxon>Neisseriales</taxon>
        <taxon>Chitinibacteraceae</taxon>
        <taxon>Formivibrio</taxon>
    </lineage>
</organism>
<dbReference type="InterPro" id="IPR001647">
    <property type="entry name" value="HTH_TetR"/>
</dbReference>
<dbReference type="Pfam" id="PF00440">
    <property type="entry name" value="TetR_N"/>
    <property type="match status" value="1"/>
</dbReference>
<dbReference type="SUPFAM" id="SSF46689">
    <property type="entry name" value="Homeodomain-like"/>
    <property type="match status" value="1"/>
</dbReference>
<dbReference type="OrthoDB" id="9809772at2"/>
<proteinExistence type="predicted"/>
<evidence type="ECO:0000313" key="7">
    <source>
        <dbReference type="Proteomes" id="UP000242869"/>
    </source>
</evidence>
<evidence type="ECO:0000259" key="5">
    <source>
        <dbReference type="PROSITE" id="PS50977"/>
    </source>
</evidence>
<keyword evidence="3" id="KW-0804">Transcription</keyword>
<dbReference type="SUPFAM" id="SSF48498">
    <property type="entry name" value="Tetracyclin repressor-like, C-terminal domain"/>
    <property type="match status" value="1"/>
</dbReference>
<dbReference type="InterPro" id="IPR011075">
    <property type="entry name" value="TetR_C"/>
</dbReference>
<dbReference type="PROSITE" id="PS50977">
    <property type="entry name" value="HTH_TETR_2"/>
    <property type="match status" value="1"/>
</dbReference>
<dbReference type="RefSeq" id="WP_091196326.1">
    <property type="nucleotide sequence ID" value="NZ_FOVE01000017.1"/>
</dbReference>